<feature type="transmembrane region" description="Helical" evidence="3">
    <location>
        <begin position="58"/>
        <end position="78"/>
    </location>
</feature>
<protein>
    <submittedName>
        <fullName evidence="4">Sigma-E processing peptidase SpoIIGA</fullName>
    </submittedName>
</protein>
<feature type="transmembrane region" description="Helical" evidence="3">
    <location>
        <begin position="90"/>
        <end position="109"/>
    </location>
</feature>
<dbReference type="GO" id="GO:0030436">
    <property type="term" value="P:asexual sporulation"/>
    <property type="evidence" value="ECO:0007669"/>
    <property type="project" value="InterPro"/>
</dbReference>
<organism evidence="4 5">
    <name type="scientific">Paenibacillus faecis</name>
    <dbReference type="NCBI Taxonomy" id="862114"/>
    <lineage>
        <taxon>Bacteria</taxon>
        <taxon>Bacillati</taxon>
        <taxon>Bacillota</taxon>
        <taxon>Bacilli</taxon>
        <taxon>Bacillales</taxon>
        <taxon>Paenibacillaceae</taxon>
        <taxon>Paenibacillus</taxon>
    </lineage>
</organism>
<keyword evidence="3" id="KW-0812">Transmembrane</keyword>
<dbReference type="EMBL" id="VSDO01000002">
    <property type="protein sequence ID" value="TYA13005.1"/>
    <property type="molecule type" value="Genomic_DNA"/>
</dbReference>
<dbReference type="InterPro" id="IPR005081">
    <property type="entry name" value="SpoIIGA"/>
</dbReference>
<accession>A0A5D0CVV0</accession>
<sequence length="336" mass="36763">MVVYIDLIFLMNLLIDAALLAVTAWLRKRKVVYWRLGLSAVVGASYVVMMFLPALSFLFTFLVKFLFSVVMLWIAFGFGGLQHYLRNLGAFYMVNFAAAGGIIGIHYLLQSSGEIWNGIWYSASGGLGFSLQVGAVFTLVLFAIVLFWFKGVVSTRRRQEMMTSYLADIQVRIGDAVVNCTGLIDTGNQLTDPLSRLPVMVMEASLWKDFLPDLEGGEGRGNQADNLIVKWTEDESFPWRDRLRLVPFRGVNKGSQFMLALKPDEVAVRKDGGEFITSRVLVGLDGGSLSAEGRFQAIIHPALIEDSAESGSSKGTETASPSGAAGPPFNGYAKSG</sequence>
<feature type="active site" evidence="1">
    <location>
        <position position="185"/>
    </location>
</feature>
<dbReference type="PIRSF" id="PIRSF018571">
    <property type="entry name" value="SpoIIGA"/>
    <property type="match status" value="1"/>
</dbReference>
<keyword evidence="5" id="KW-1185">Reference proteome</keyword>
<dbReference type="Proteomes" id="UP000325218">
    <property type="component" value="Unassembled WGS sequence"/>
</dbReference>
<keyword evidence="3" id="KW-0472">Membrane</keyword>
<gene>
    <name evidence="4" type="primary">spoIIGA</name>
    <name evidence="4" type="ORF">FRY98_09960</name>
</gene>
<evidence type="ECO:0000313" key="5">
    <source>
        <dbReference type="Proteomes" id="UP000325218"/>
    </source>
</evidence>
<dbReference type="NCBIfam" id="TIGR02854">
    <property type="entry name" value="spore_II_GA"/>
    <property type="match status" value="1"/>
</dbReference>
<name>A0A5D0CVV0_9BACL</name>
<dbReference type="Pfam" id="PF03419">
    <property type="entry name" value="Peptidase_U4"/>
    <property type="match status" value="1"/>
</dbReference>
<evidence type="ECO:0000313" key="4">
    <source>
        <dbReference type="EMBL" id="TYA13005.1"/>
    </source>
</evidence>
<feature type="region of interest" description="Disordered" evidence="2">
    <location>
        <begin position="307"/>
        <end position="336"/>
    </location>
</feature>
<evidence type="ECO:0000256" key="3">
    <source>
        <dbReference type="SAM" id="Phobius"/>
    </source>
</evidence>
<dbReference type="GO" id="GO:0004190">
    <property type="term" value="F:aspartic-type endopeptidase activity"/>
    <property type="evidence" value="ECO:0007669"/>
    <property type="project" value="InterPro"/>
</dbReference>
<dbReference type="AlphaFoldDB" id="A0A5D0CVV0"/>
<dbReference type="OrthoDB" id="2690199at2"/>
<feature type="transmembrane region" description="Helical" evidence="3">
    <location>
        <begin position="6"/>
        <end position="26"/>
    </location>
</feature>
<evidence type="ECO:0000256" key="1">
    <source>
        <dbReference type="PIRSR" id="PIRSR018571-1"/>
    </source>
</evidence>
<feature type="transmembrane region" description="Helical" evidence="3">
    <location>
        <begin position="33"/>
        <end position="52"/>
    </location>
</feature>
<reference evidence="4 5" key="1">
    <citation type="submission" date="2019-08" db="EMBL/GenBank/DDBJ databases">
        <title>Genome sequencing of Paenibacillus faecis DSM 23593(T).</title>
        <authorList>
            <person name="Kook J.-K."/>
            <person name="Park S.-N."/>
            <person name="Lim Y.K."/>
        </authorList>
    </citation>
    <scope>NUCLEOTIDE SEQUENCE [LARGE SCALE GENOMIC DNA]</scope>
    <source>
        <strain evidence="4 5">DSM 23593</strain>
    </source>
</reference>
<dbReference type="GO" id="GO:0006508">
    <property type="term" value="P:proteolysis"/>
    <property type="evidence" value="ECO:0007669"/>
    <property type="project" value="InterPro"/>
</dbReference>
<feature type="compositionally biased region" description="Polar residues" evidence="2">
    <location>
        <begin position="309"/>
        <end position="321"/>
    </location>
</feature>
<dbReference type="RefSeq" id="WP_148451605.1">
    <property type="nucleotide sequence ID" value="NZ_VSDO01000002.1"/>
</dbReference>
<keyword evidence="3" id="KW-1133">Transmembrane helix</keyword>
<proteinExistence type="predicted"/>
<feature type="transmembrane region" description="Helical" evidence="3">
    <location>
        <begin position="129"/>
        <end position="149"/>
    </location>
</feature>
<comment type="caution">
    <text evidence="4">The sequence shown here is derived from an EMBL/GenBank/DDBJ whole genome shotgun (WGS) entry which is preliminary data.</text>
</comment>
<evidence type="ECO:0000256" key="2">
    <source>
        <dbReference type="SAM" id="MobiDB-lite"/>
    </source>
</evidence>